<dbReference type="GeneID" id="94583479"/>
<organism evidence="1 2">
    <name type="scientific">Yarrowia lipolytica</name>
    <name type="common">Candida lipolytica</name>
    <dbReference type="NCBI Taxonomy" id="4952"/>
    <lineage>
        <taxon>Eukaryota</taxon>
        <taxon>Fungi</taxon>
        <taxon>Dikarya</taxon>
        <taxon>Ascomycota</taxon>
        <taxon>Saccharomycotina</taxon>
        <taxon>Dipodascomycetes</taxon>
        <taxon>Dipodascales</taxon>
        <taxon>Dipodascales incertae sedis</taxon>
        <taxon>Yarrowia</taxon>
    </lineage>
</organism>
<dbReference type="EMBL" id="CP017556">
    <property type="protein sequence ID" value="AOW04642.1"/>
    <property type="molecule type" value="Genomic_DNA"/>
</dbReference>
<evidence type="ECO:0000313" key="1">
    <source>
        <dbReference type="EMBL" id="AOW04642.1"/>
    </source>
</evidence>
<protein>
    <submittedName>
        <fullName evidence="1">Uncharacterized protein</fullName>
    </submittedName>
</protein>
<dbReference type="VEuPathDB" id="FungiDB:YALI1_D33901g"/>
<proteinExistence type="predicted"/>
<accession>A0A1D8NG76</accession>
<dbReference type="Proteomes" id="UP000182444">
    <property type="component" value="Chromosome 1D"/>
</dbReference>
<name>A0A1D8NG76_YARLL</name>
<dbReference type="AlphaFoldDB" id="A0A1D8NG76"/>
<sequence>MYHNVINALQYIHTCGGTYCSRCALSLGPNNVHLLTRFQLRGRFDFSFERPRKSWTYRRKVIHKDVWPG</sequence>
<dbReference type="RefSeq" id="XP_068138969.1">
    <property type="nucleotide sequence ID" value="XM_068282868.1"/>
</dbReference>
<gene>
    <name evidence="1" type="ORF">YALI1_D33901g</name>
</gene>
<evidence type="ECO:0000313" key="2">
    <source>
        <dbReference type="Proteomes" id="UP000182444"/>
    </source>
</evidence>
<reference evidence="1 2" key="1">
    <citation type="journal article" date="2016" name="PLoS ONE">
        <title>Sequence Assembly of Yarrowia lipolytica Strain W29/CLIB89 Shows Transposable Element Diversity.</title>
        <authorList>
            <person name="Magnan C."/>
            <person name="Yu J."/>
            <person name="Chang I."/>
            <person name="Jahn E."/>
            <person name="Kanomata Y."/>
            <person name="Wu J."/>
            <person name="Zeller M."/>
            <person name="Oakes M."/>
            <person name="Baldi P."/>
            <person name="Sandmeyer S."/>
        </authorList>
    </citation>
    <scope>NUCLEOTIDE SEQUENCE [LARGE SCALE GENOMIC DNA]</scope>
    <source>
        <strain evidence="2">CLIB89(W29)</strain>
    </source>
</reference>